<dbReference type="AlphaFoldDB" id="A0A1J3HH84"/>
<sequence length="96" mass="10394">MTKSTTKKKMVSKSPNIASLVLPLLLIIFTLSSQVEHVESMGRKLAWGFNGAPIVYTPPSIACGASPAAIMASEWRPRRPCRRPPGTYIPASDQSP</sequence>
<reference evidence="2" key="1">
    <citation type="submission" date="2016-07" db="EMBL/GenBank/DDBJ databases">
        <title>De novo transcriptome assembly of four accessions of the metal hyperaccumulator plant Noccaea caerulescens.</title>
        <authorList>
            <person name="Blande D."/>
            <person name="Halimaa P."/>
            <person name="Tervahauta A.I."/>
            <person name="Aarts M.G."/>
            <person name="Karenlampi S.O."/>
        </authorList>
    </citation>
    <scope>NUCLEOTIDE SEQUENCE</scope>
</reference>
<accession>A0A1J3HH84</accession>
<evidence type="ECO:0008006" key="3">
    <source>
        <dbReference type="Google" id="ProtNLM"/>
    </source>
</evidence>
<evidence type="ECO:0000256" key="1">
    <source>
        <dbReference type="SAM" id="MobiDB-lite"/>
    </source>
</evidence>
<proteinExistence type="predicted"/>
<dbReference type="EMBL" id="GEVL01011249">
    <property type="protein sequence ID" value="JAU66092.1"/>
    <property type="molecule type" value="Transcribed_RNA"/>
</dbReference>
<gene>
    <name evidence="2" type="ORF">LE_TR20888_c0_g1_i1_g.67331</name>
</gene>
<name>A0A1J3HH84_NOCCA</name>
<evidence type="ECO:0000313" key="2">
    <source>
        <dbReference type="EMBL" id="JAU66092.1"/>
    </source>
</evidence>
<organism evidence="2">
    <name type="scientific">Noccaea caerulescens</name>
    <name type="common">Alpine penny-cress</name>
    <name type="synonym">Thlaspi caerulescens</name>
    <dbReference type="NCBI Taxonomy" id="107243"/>
    <lineage>
        <taxon>Eukaryota</taxon>
        <taxon>Viridiplantae</taxon>
        <taxon>Streptophyta</taxon>
        <taxon>Embryophyta</taxon>
        <taxon>Tracheophyta</taxon>
        <taxon>Spermatophyta</taxon>
        <taxon>Magnoliopsida</taxon>
        <taxon>eudicotyledons</taxon>
        <taxon>Gunneridae</taxon>
        <taxon>Pentapetalae</taxon>
        <taxon>rosids</taxon>
        <taxon>malvids</taxon>
        <taxon>Brassicales</taxon>
        <taxon>Brassicaceae</taxon>
        <taxon>Coluteocarpeae</taxon>
        <taxon>Noccaea</taxon>
    </lineage>
</organism>
<feature type="region of interest" description="Disordered" evidence="1">
    <location>
        <begin position="76"/>
        <end position="96"/>
    </location>
</feature>
<protein>
    <recommendedName>
        <fullName evidence="3">Transmembrane protein</fullName>
    </recommendedName>
</protein>